<feature type="region of interest" description="Disordered" evidence="9">
    <location>
        <begin position="244"/>
        <end position="316"/>
    </location>
</feature>
<evidence type="ECO:0000256" key="5">
    <source>
        <dbReference type="ARBA" id="ARBA00023163"/>
    </source>
</evidence>
<organism evidence="11 12">
    <name type="scientific">Pterulicium gracile</name>
    <dbReference type="NCBI Taxonomy" id="1884261"/>
    <lineage>
        <taxon>Eukaryota</taxon>
        <taxon>Fungi</taxon>
        <taxon>Dikarya</taxon>
        <taxon>Basidiomycota</taxon>
        <taxon>Agaricomycotina</taxon>
        <taxon>Agaricomycetes</taxon>
        <taxon>Agaricomycetidae</taxon>
        <taxon>Agaricales</taxon>
        <taxon>Pleurotineae</taxon>
        <taxon>Pterulaceae</taxon>
        <taxon>Pterulicium</taxon>
    </lineage>
</organism>
<dbReference type="FunFam" id="1.10.10.10:FF:000027">
    <property type="entry name" value="Heat shock transcription factor 1"/>
    <property type="match status" value="1"/>
</dbReference>
<evidence type="ECO:0000313" key="12">
    <source>
        <dbReference type="Proteomes" id="UP000305067"/>
    </source>
</evidence>
<dbReference type="InterPro" id="IPR036390">
    <property type="entry name" value="WH_DNA-bd_sf"/>
</dbReference>
<evidence type="ECO:0000256" key="6">
    <source>
        <dbReference type="ARBA" id="ARBA00023242"/>
    </source>
</evidence>
<dbReference type="SUPFAM" id="SSF46785">
    <property type="entry name" value="Winged helix' DNA-binding domain"/>
    <property type="match status" value="1"/>
</dbReference>
<dbReference type="EMBL" id="ML178814">
    <property type="protein sequence ID" value="TFL07217.1"/>
    <property type="molecule type" value="Genomic_DNA"/>
</dbReference>
<keyword evidence="3" id="KW-0805">Transcription regulation</keyword>
<dbReference type="GO" id="GO:0003700">
    <property type="term" value="F:DNA-binding transcription factor activity"/>
    <property type="evidence" value="ECO:0007669"/>
    <property type="project" value="InterPro"/>
</dbReference>
<dbReference type="Gene3D" id="1.10.10.10">
    <property type="entry name" value="Winged helix-like DNA-binding domain superfamily/Winged helix DNA-binding domain"/>
    <property type="match status" value="1"/>
</dbReference>
<dbReference type="Pfam" id="PF00447">
    <property type="entry name" value="HSF_DNA-bind"/>
    <property type="match status" value="1"/>
</dbReference>
<feature type="region of interest" description="Disordered" evidence="9">
    <location>
        <begin position="143"/>
        <end position="165"/>
    </location>
</feature>
<feature type="compositionally biased region" description="Polar residues" evidence="9">
    <location>
        <begin position="306"/>
        <end position="316"/>
    </location>
</feature>
<dbReference type="Proteomes" id="UP000305067">
    <property type="component" value="Unassembled WGS sequence"/>
</dbReference>
<dbReference type="InterPro" id="IPR036388">
    <property type="entry name" value="WH-like_DNA-bd_sf"/>
</dbReference>
<reference evidence="11 12" key="1">
    <citation type="journal article" date="2019" name="Nat. Ecol. Evol.">
        <title>Megaphylogeny resolves global patterns of mushroom evolution.</title>
        <authorList>
            <person name="Varga T."/>
            <person name="Krizsan K."/>
            <person name="Foldi C."/>
            <person name="Dima B."/>
            <person name="Sanchez-Garcia M."/>
            <person name="Sanchez-Ramirez S."/>
            <person name="Szollosi G.J."/>
            <person name="Szarkandi J.G."/>
            <person name="Papp V."/>
            <person name="Albert L."/>
            <person name="Andreopoulos W."/>
            <person name="Angelini C."/>
            <person name="Antonin V."/>
            <person name="Barry K.W."/>
            <person name="Bougher N.L."/>
            <person name="Buchanan P."/>
            <person name="Buyck B."/>
            <person name="Bense V."/>
            <person name="Catcheside P."/>
            <person name="Chovatia M."/>
            <person name="Cooper J."/>
            <person name="Damon W."/>
            <person name="Desjardin D."/>
            <person name="Finy P."/>
            <person name="Geml J."/>
            <person name="Haridas S."/>
            <person name="Hughes K."/>
            <person name="Justo A."/>
            <person name="Karasinski D."/>
            <person name="Kautmanova I."/>
            <person name="Kiss B."/>
            <person name="Kocsube S."/>
            <person name="Kotiranta H."/>
            <person name="LaButti K.M."/>
            <person name="Lechner B.E."/>
            <person name="Liimatainen K."/>
            <person name="Lipzen A."/>
            <person name="Lukacs Z."/>
            <person name="Mihaltcheva S."/>
            <person name="Morgado L.N."/>
            <person name="Niskanen T."/>
            <person name="Noordeloos M.E."/>
            <person name="Ohm R.A."/>
            <person name="Ortiz-Santana B."/>
            <person name="Ovrebo C."/>
            <person name="Racz N."/>
            <person name="Riley R."/>
            <person name="Savchenko A."/>
            <person name="Shiryaev A."/>
            <person name="Soop K."/>
            <person name="Spirin V."/>
            <person name="Szebenyi C."/>
            <person name="Tomsovsky M."/>
            <person name="Tulloss R.E."/>
            <person name="Uehling J."/>
            <person name="Grigoriev I.V."/>
            <person name="Vagvolgyi C."/>
            <person name="Papp T."/>
            <person name="Martin F.M."/>
            <person name="Miettinen O."/>
            <person name="Hibbett D.S."/>
            <person name="Nagy L.G."/>
        </authorList>
    </citation>
    <scope>NUCLEOTIDE SEQUENCE [LARGE SCALE GENOMIC DNA]</scope>
    <source>
        <strain evidence="11 12">CBS 309.79</strain>
    </source>
</reference>
<evidence type="ECO:0000256" key="2">
    <source>
        <dbReference type="ARBA" id="ARBA00006403"/>
    </source>
</evidence>
<feature type="domain" description="HSF-type DNA-binding" evidence="10">
    <location>
        <begin position="31"/>
        <end position="136"/>
    </location>
</feature>
<evidence type="ECO:0000259" key="10">
    <source>
        <dbReference type="SMART" id="SM00415"/>
    </source>
</evidence>
<accession>A0A5C3R0X0</accession>
<dbReference type="AlphaFoldDB" id="A0A5C3R0X0"/>
<sequence>MSSQASQQYALTTRSQRPSTAPSSSRTARLVVPPFLQKVYEMLNEPANANLIRWSEAGDSFYVLDHERFARELLGRWFKHQNFNTFVRQLNMYGFHKIPHLHQGALRSEPDTDYWHYEHPHFIRGQPELLGLIQRKKQAAATADETSLDLRGTTPSSAPNAFPNPTNLSAGQILDIHTIINGVAAIKRHQQNITGELAELKKSHNLLWQETIATRARYQKHQDTINKILRFLAGVFGPNAGMPVRDDGEVRSPSSPLPRNVNRLLIRGPEDDGKARGHSTGSSSKVQLTEVEDEEGSTAGIHRPSGKSSLDTRVYL</sequence>
<comment type="subcellular location">
    <subcellularLocation>
        <location evidence="1">Nucleus</location>
    </subcellularLocation>
</comment>
<dbReference type="PANTHER" id="PTHR10015:SF427">
    <property type="entry name" value="HEAT SHOCK FACTOR PROTEIN"/>
    <property type="match status" value="1"/>
</dbReference>
<keyword evidence="6" id="KW-0539">Nucleus</keyword>
<gene>
    <name evidence="11" type="ORF">BDV98DRAFT_496433</name>
</gene>
<evidence type="ECO:0000256" key="3">
    <source>
        <dbReference type="ARBA" id="ARBA00023015"/>
    </source>
</evidence>
<evidence type="ECO:0000256" key="1">
    <source>
        <dbReference type="ARBA" id="ARBA00004123"/>
    </source>
</evidence>
<proteinExistence type="inferred from homology"/>
<dbReference type="STRING" id="1884261.A0A5C3R0X0"/>
<name>A0A5C3R0X0_9AGAR</name>
<dbReference type="PANTHER" id="PTHR10015">
    <property type="entry name" value="HEAT SHOCK TRANSCRIPTION FACTOR"/>
    <property type="match status" value="1"/>
</dbReference>
<dbReference type="InterPro" id="IPR000232">
    <property type="entry name" value="HSF_DNA-bd"/>
</dbReference>
<dbReference type="PRINTS" id="PR00056">
    <property type="entry name" value="HSFDOMAIN"/>
</dbReference>
<dbReference type="GO" id="GO:0043565">
    <property type="term" value="F:sequence-specific DNA binding"/>
    <property type="evidence" value="ECO:0007669"/>
    <property type="project" value="InterPro"/>
</dbReference>
<protein>
    <recommendedName>
        <fullName evidence="10">HSF-type DNA-binding domain-containing protein</fullName>
    </recommendedName>
</protein>
<evidence type="ECO:0000256" key="7">
    <source>
        <dbReference type="ARBA" id="ARBA00062171"/>
    </source>
</evidence>
<comment type="subunit">
    <text evidence="7">Homotrimer. Homotrimerization increases the affinity of HSF1 to DNA. Interacts with transcriptional coregulator SSA1 on chromatin.</text>
</comment>
<evidence type="ECO:0000256" key="9">
    <source>
        <dbReference type="SAM" id="MobiDB-lite"/>
    </source>
</evidence>
<dbReference type="OrthoDB" id="60033at2759"/>
<dbReference type="SMART" id="SM00415">
    <property type="entry name" value="HSF"/>
    <property type="match status" value="1"/>
</dbReference>
<evidence type="ECO:0000256" key="8">
    <source>
        <dbReference type="RuleBase" id="RU004020"/>
    </source>
</evidence>
<comment type="similarity">
    <text evidence="2 8">Belongs to the HSF family.</text>
</comment>
<keyword evidence="5" id="KW-0804">Transcription</keyword>
<evidence type="ECO:0000256" key="4">
    <source>
        <dbReference type="ARBA" id="ARBA00023125"/>
    </source>
</evidence>
<keyword evidence="12" id="KW-1185">Reference proteome</keyword>
<dbReference type="GO" id="GO:0005634">
    <property type="term" value="C:nucleus"/>
    <property type="evidence" value="ECO:0007669"/>
    <property type="project" value="UniProtKB-SubCell"/>
</dbReference>
<feature type="region of interest" description="Disordered" evidence="9">
    <location>
        <begin position="1"/>
        <end position="26"/>
    </location>
</feature>
<feature type="compositionally biased region" description="Polar residues" evidence="9">
    <location>
        <begin position="153"/>
        <end position="165"/>
    </location>
</feature>
<evidence type="ECO:0000313" key="11">
    <source>
        <dbReference type="EMBL" id="TFL07217.1"/>
    </source>
</evidence>
<keyword evidence="4" id="KW-0238">DNA-binding</keyword>